<dbReference type="PROSITE" id="PS00770">
    <property type="entry name" value="AA_TRANSFER_CLASS_4"/>
    <property type="match status" value="1"/>
</dbReference>
<accession>A0A4R2BIZ1</accession>
<dbReference type="PIRSF" id="PIRSF006468">
    <property type="entry name" value="BCAT1"/>
    <property type="match status" value="1"/>
</dbReference>
<comment type="cofactor">
    <cofactor evidence="1 16">
        <name>pyridoxal 5'-phosphate</name>
        <dbReference type="ChEBI" id="CHEBI:597326"/>
    </cofactor>
</comment>
<dbReference type="PANTHER" id="PTHR11825">
    <property type="entry name" value="SUBGROUP IIII AMINOTRANSFERASE"/>
    <property type="match status" value="1"/>
</dbReference>
<comment type="catalytic activity">
    <reaction evidence="13 17">
        <text>L-leucine + 2-oxoglutarate = 4-methyl-2-oxopentanoate + L-glutamate</text>
        <dbReference type="Rhea" id="RHEA:18321"/>
        <dbReference type="ChEBI" id="CHEBI:16810"/>
        <dbReference type="ChEBI" id="CHEBI:17865"/>
        <dbReference type="ChEBI" id="CHEBI:29985"/>
        <dbReference type="ChEBI" id="CHEBI:57427"/>
        <dbReference type="EC" id="2.6.1.42"/>
    </reaction>
</comment>
<keyword evidence="10 17" id="KW-0100">Branched-chain amino acid biosynthesis</keyword>
<comment type="catalytic activity">
    <reaction evidence="12 17">
        <text>L-isoleucine + 2-oxoglutarate = (S)-3-methyl-2-oxopentanoate + L-glutamate</text>
        <dbReference type="Rhea" id="RHEA:24801"/>
        <dbReference type="ChEBI" id="CHEBI:16810"/>
        <dbReference type="ChEBI" id="CHEBI:29985"/>
        <dbReference type="ChEBI" id="CHEBI:35146"/>
        <dbReference type="ChEBI" id="CHEBI:58045"/>
        <dbReference type="EC" id="2.6.1.42"/>
    </reaction>
</comment>
<keyword evidence="8 17" id="KW-0808">Transferase</keyword>
<dbReference type="NCBIfam" id="NF009897">
    <property type="entry name" value="PRK13357.1"/>
    <property type="match status" value="1"/>
</dbReference>
<dbReference type="UniPathway" id="UPA00048">
    <property type="reaction ID" value="UER00073"/>
</dbReference>
<evidence type="ECO:0000256" key="15">
    <source>
        <dbReference type="RuleBase" id="RU004106"/>
    </source>
</evidence>
<evidence type="ECO:0000256" key="12">
    <source>
        <dbReference type="ARBA" id="ARBA00048798"/>
    </source>
</evidence>
<dbReference type="InterPro" id="IPR001544">
    <property type="entry name" value="Aminotrans_IV"/>
</dbReference>
<dbReference type="PANTHER" id="PTHR11825:SF44">
    <property type="entry name" value="BRANCHED-CHAIN-AMINO-ACID AMINOTRANSFERASE"/>
    <property type="match status" value="1"/>
</dbReference>
<evidence type="ECO:0000256" key="18">
    <source>
        <dbReference type="RuleBase" id="RU004519"/>
    </source>
</evidence>
<dbReference type="CDD" id="cd01557">
    <property type="entry name" value="BCAT_beta_family"/>
    <property type="match status" value="1"/>
</dbReference>
<dbReference type="GO" id="GO:0052656">
    <property type="term" value="F:L-isoleucine-2-oxoglutarate transaminase activity"/>
    <property type="evidence" value="ECO:0007669"/>
    <property type="project" value="RHEA"/>
</dbReference>
<keyword evidence="20" id="KW-1185">Reference proteome</keyword>
<dbReference type="GO" id="GO:0052654">
    <property type="term" value="F:L-leucine-2-oxoglutarate transaminase activity"/>
    <property type="evidence" value="ECO:0007669"/>
    <property type="project" value="RHEA"/>
</dbReference>
<dbReference type="InterPro" id="IPR005786">
    <property type="entry name" value="B_amino_transII"/>
</dbReference>
<dbReference type="UniPathway" id="UPA00047">
    <property type="reaction ID" value="UER00058"/>
</dbReference>
<dbReference type="AlphaFoldDB" id="A0A4R2BIZ1"/>
<dbReference type="Gene3D" id="3.30.470.10">
    <property type="match status" value="1"/>
</dbReference>
<dbReference type="EC" id="2.6.1.42" evidence="17"/>
<evidence type="ECO:0000256" key="3">
    <source>
        <dbReference type="ARBA" id="ARBA00004931"/>
    </source>
</evidence>
<dbReference type="Gene3D" id="3.20.10.10">
    <property type="entry name" value="D-amino Acid Aminotransferase, subunit A, domain 2"/>
    <property type="match status" value="1"/>
</dbReference>
<dbReference type="InterPro" id="IPR018300">
    <property type="entry name" value="Aminotrans_IV_CS"/>
</dbReference>
<evidence type="ECO:0000256" key="9">
    <source>
        <dbReference type="ARBA" id="ARBA00022898"/>
    </source>
</evidence>
<proteinExistence type="inferred from homology"/>
<evidence type="ECO:0000256" key="5">
    <source>
        <dbReference type="ARBA" id="ARBA00009320"/>
    </source>
</evidence>
<keyword evidence="6 17" id="KW-0032">Aminotransferase</keyword>
<dbReference type="GO" id="GO:0009098">
    <property type="term" value="P:L-leucine biosynthetic process"/>
    <property type="evidence" value="ECO:0007669"/>
    <property type="project" value="UniProtKB-UniPathway"/>
</dbReference>
<dbReference type="EMBL" id="SLVV01000002">
    <property type="protein sequence ID" value="TCN27138.1"/>
    <property type="molecule type" value="Genomic_DNA"/>
</dbReference>
<evidence type="ECO:0000256" key="16">
    <source>
        <dbReference type="RuleBase" id="RU004516"/>
    </source>
</evidence>
<reference evidence="19 20" key="1">
    <citation type="journal article" date="2015" name="Stand. Genomic Sci.">
        <title>Genomic Encyclopedia of Bacterial and Archaeal Type Strains, Phase III: the genomes of soil and plant-associated and newly described type strains.</title>
        <authorList>
            <person name="Whitman W.B."/>
            <person name="Woyke T."/>
            <person name="Klenk H.P."/>
            <person name="Zhou Y."/>
            <person name="Lilburn T.G."/>
            <person name="Beck B.J."/>
            <person name="De Vos P."/>
            <person name="Vandamme P."/>
            <person name="Eisen J.A."/>
            <person name="Garrity G."/>
            <person name="Hugenholtz P."/>
            <person name="Kyrpides N.C."/>
        </authorList>
    </citation>
    <scope>NUCLEOTIDE SEQUENCE [LARGE SCALE GENOMIC DNA]</scope>
    <source>
        <strain evidence="19 20">CV53</strain>
    </source>
</reference>
<sequence>MTEYKIEINLSSSRKQKPSFDSLEFGKNFTDHMFIVDYTRGIGWHDPRIVPYQPLTLDPACMVFHYGQTVFEGLKAYLTQEEEVLLFRPEKNMERLNRSNDRLCIPQIDEDLALSALKQLINVDREWIPNAPGTSLYIRPFVIATEPYLGVAPSGRYKFIIILSPVGAYYKEGINPVKIAVERQYVRAAIGGTGNAKTAGNYAGSLKAQEVAEKAGYSQVLWLDSKENHYIEEVGSMNIFFKINGEVVTPALNGSILEGVTRDSIIQLLKHWNVPVTERKISIDEIYQAQKDGILEEVFGTGTAAVISPVGEFFWQNEKLVVNGGKTGELSKKLYDTLTGIQLGTVPDPFGWTVKVEQQEGSKYTHNR</sequence>
<evidence type="ECO:0000256" key="17">
    <source>
        <dbReference type="RuleBase" id="RU004517"/>
    </source>
</evidence>
<dbReference type="InterPro" id="IPR043132">
    <property type="entry name" value="BCAT-like_C"/>
</dbReference>
<evidence type="ECO:0000256" key="1">
    <source>
        <dbReference type="ARBA" id="ARBA00001933"/>
    </source>
</evidence>
<dbReference type="NCBIfam" id="TIGR01123">
    <property type="entry name" value="ilvE_II"/>
    <property type="match status" value="1"/>
</dbReference>
<evidence type="ECO:0000256" key="10">
    <source>
        <dbReference type="ARBA" id="ARBA00023304"/>
    </source>
</evidence>
<dbReference type="UniPathway" id="UPA00049">
    <property type="reaction ID" value="UER00062"/>
</dbReference>
<evidence type="ECO:0000256" key="6">
    <source>
        <dbReference type="ARBA" id="ARBA00022576"/>
    </source>
</evidence>
<comment type="caution">
    <text evidence="19">The sequence shown here is derived from an EMBL/GenBank/DDBJ whole genome shotgun (WGS) entry which is preliminary data.</text>
</comment>
<gene>
    <name evidence="19" type="ORF">EV146_10279</name>
</gene>
<comment type="pathway">
    <text evidence="3 18">Amino-acid biosynthesis; L-valine biosynthesis; L-valine from pyruvate: step 4/4.</text>
</comment>
<dbReference type="Proteomes" id="UP000295689">
    <property type="component" value="Unassembled WGS sequence"/>
</dbReference>
<dbReference type="RefSeq" id="WP_132001665.1">
    <property type="nucleotide sequence ID" value="NZ_JABUHM010000001.1"/>
</dbReference>
<evidence type="ECO:0000256" key="14">
    <source>
        <dbReference type="PIRSR" id="PIRSR006468-1"/>
    </source>
</evidence>
<keyword evidence="7 17" id="KW-0028">Amino-acid biosynthesis</keyword>
<dbReference type="InterPro" id="IPR043131">
    <property type="entry name" value="BCAT-like_N"/>
</dbReference>
<evidence type="ECO:0000256" key="13">
    <source>
        <dbReference type="ARBA" id="ARBA00049229"/>
    </source>
</evidence>
<dbReference type="GO" id="GO:0052655">
    <property type="term" value="F:L-valine-2-oxoglutarate transaminase activity"/>
    <property type="evidence" value="ECO:0007669"/>
    <property type="project" value="RHEA"/>
</dbReference>
<organism evidence="19 20">
    <name type="scientific">Mesobacillus foraminis</name>
    <dbReference type="NCBI Taxonomy" id="279826"/>
    <lineage>
        <taxon>Bacteria</taxon>
        <taxon>Bacillati</taxon>
        <taxon>Bacillota</taxon>
        <taxon>Bacilli</taxon>
        <taxon>Bacillales</taxon>
        <taxon>Bacillaceae</taxon>
        <taxon>Mesobacillus</taxon>
    </lineage>
</organism>
<dbReference type="Pfam" id="PF01063">
    <property type="entry name" value="Aminotran_4"/>
    <property type="match status" value="1"/>
</dbReference>
<comment type="catalytic activity">
    <reaction evidence="11 17">
        <text>L-valine + 2-oxoglutarate = 3-methyl-2-oxobutanoate + L-glutamate</text>
        <dbReference type="Rhea" id="RHEA:24813"/>
        <dbReference type="ChEBI" id="CHEBI:11851"/>
        <dbReference type="ChEBI" id="CHEBI:16810"/>
        <dbReference type="ChEBI" id="CHEBI:29985"/>
        <dbReference type="ChEBI" id="CHEBI:57762"/>
        <dbReference type="EC" id="2.6.1.42"/>
    </reaction>
</comment>
<dbReference type="InterPro" id="IPR033939">
    <property type="entry name" value="BCAT_family"/>
</dbReference>
<evidence type="ECO:0000256" key="11">
    <source>
        <dbReference type="ARBA" id="ARBA00048212"/>
    </source>
</evidence>
<dbReference type="GO" id="GO:0009099">
    <property type="term" value="P:L-valine biosynthetic process"/>
    <property type="evidence" value="ECO:0007669"/>
    <property type="project" value="UniProtKB-UniPathway"/>
</dbReference>
<evidence type="ECO:0000256" key="4">
    <source>
        <dbReference type="ARBA" id="ARBA00005072"/>
    </source>
</evidence>
<dbReference type="SUPFAM" id="SSF56752">
    <property type="entry name" value="D-aminoacid aminotransferase-like PLP-dependent enzymes"/>
    <property type="match status" value="1"/>
</dbReference>
<dbReference type="InterPro" id="IPR036038">
    <property type="entry name" value="Aminotransferase-like"/>
</dbReference>
<feature type="modified residue" description="N6-(pyridoxal phosphate)lysine" evidence="14">
    <location>
        <position position="197"/>
    </location>
</feature>
<evidence type="ECO:0000313" key="19">
    <source>
        <dbReference type="EMBL" id="TCN27138.1"/>
    </source>
</evidence>
<evidence type="ECO:0000256" key="8">
    <source>
        <dbReference type="ARBA" id="ARBA00022679"/>
    </source>
</evidence>
<name>A0A4R2BIZ1_9BACI</name>
<comment type="similarity">
    <text evidence="5 15">Belongs to the class-IV pyridoxal-phosphate-dependent aminotransferase family.</text>
</comment>
<evidence type="ECO:0000256" key="2">
    <source>
        <dbReference type="ARBA" id="ARBA00004824"/>
    </source>
</evidence>
<keyword evidence="9 16" id="KW-0663">Pyridoxal phosphate</keyword>
<protein>
    <recommendedName>
        <fullName evidence="17">Branched-chain-amino-acid aminotransferase</fullName>
        <ecNumber evidence="17">2.6.1.42</ecNumber>
    </recommendedName>
</protein>
<dbReference type="GO" id="GO:0009097">
    <property type="term" value="P:isoleucine biosynthetic process"/>
    <property type="evidence" value="ECO:0007669"/>
    <property type="project" value="UniProtKB-UniPathway"/>
</dbReference>
<comment type="pathway">
    <text evidence="4 18">Amino-acid biosynthesis; L-leucine biosynthesis; L-leucine from 3-methyl-2-oxobutanoate: step 4/4.</text>
</comment>
<evidence type="ECO:0000313" key="20">
    <source>
        <dbReference type="Proteomes" id="UP000295689"/>
    </source>
</evidence>
<evidence type="ECO:0000256" key="7">
    <source>
        <dbReference type="ARBA" id="ARBA00022605"/>
    </source>
</evidence>
<comment type="pathway">
    <text evidence="2 18">Amino-acid biosynthesis; L-isoleucine biosynthesis; L-isoleucine from 2-oxobutanoate: step 4/4.</text>
</comment>